<feature type="domain" description="Histidine kinase/HSP90-like ATPase" evidence="10">
    <location>
        <begin position="445"/>
        <end position="550"/>
    </location>
</feature>
<feature type="compositionally biased region" description="Low complexity" evidence="9">
    <location>
        <begin position="107"/>
        <end position="132"/>
    </location>
</feature>
<comment type="catalytic activity">
    <reaction evidence="1">
        <text>ATP + protein L-histidine = ADP + protein N-phospho-L-histidine.</text>
        <dbReference type="EC" id="2.7.13.3"/>
    </reaction>
</comment>
<dbReference type="InterPro" id="IPR050482">
    <property type="entry name" value="Sensor_HK_TwoCompSys"/>
</dbReference>
<keyword evidence="5" id="KW-0547">Nucleotide-binding</keyword>
<accession>A0AB39SQ61</accession>
<evidence type="ECO:0000259" key="10">
    <source>
        <dbReference type="SMART" id="SM00387"/>
    </source>
</evidence>
<dbReference type="RefSeq" id="WP_369141990.1">
    <property type="nucleotide sequence ID" value="NZ_CP163444.1"/>
</dbReference>
<keyword evidence="3" id="KW-0597">Phosphoprotein</keyword>
<evidence type="ECO:0000256" key="4">
    <source>
        <dbReference type="ARBA" id="ARBA00022679"/>
    </source>
</evidence>
<evidence type="ECO:0000256" key="5">
    <source>
        <dbReference type="ARBA" id="ARBA00022741"/>
    </source>
</evidence>
<evidence type="ECO:0000256" key="9">
    <source>
        <dbReference type="SAM" id="MobiDB-lite"/>
    </source>
</evidence>
<keyword evidence="8" id="KW-0902">Two-component regulatory system</keyword>
<evidence type="ECO:0000256" key="8">
    <source>
        <dbReference type="ARBA" id="ARBA00023012"/>
    </source>
</evidence>
<name>A0AB39SQ61_9ACTN</name>
<dbReference type="Pfam" id="PF07730">
    <property type="entry name" value="HisKA_3"/>
    <property type="match status" value="1"/>
</dbReference>
<dbReference type="AlphaFoldDB" id="A0AB39SQ61"/>
<sequence>MRPQEVPALLLRSYSGVVSSDGGRMCAAAPAPYRGRAEHGDAGTQGAMGAVPWRPGSGRTRRPRPGDRSRHGAAAARDIDRDVMMTEAAAGHDHAHPVRHRDRAQQATTTGLPTTAPAATGRATGPAEPTPAARRHGRRLPPGVRRALPPGVRRALPPGVRRALPPGVRRALPPTPLLLVPLLLLHVAATRAPHELPPAAALTAALTLPLLWRRLAPRAVFGAVAAAAFVQWLANVQLPADVALLAALYAVAAHAGGRATLVAGAVVEGGALLACLRWVTEGAFLAPFVALTATVVATVALGTNARTTRAYLAALEERAARLEHHQDQQARLAVAEERTRIAREMHDIVTHNLSVMVALTDAAVHAQHRSPDRTTTAMLQVSETGRQALTDMRRSLGILRTDEPDAQRHPLPGIAQLDALADRMRAAGLPTRLDILGSHTHVPATAQLTVYRLVQEALTNTLKHTPAGTRADVWIQCSAATVTVNVTDNGPGPHLPGPGPSSPADSPSGQGIPGMRERSAAYGGTLRAGPLPGGGWNVHTRLHLDGDGAAPA</sequence>
<evidence type="ECO:0000256" key="2">
    <source>
        <dbReference type="ARBA" id="ARBA00012438"/>
    </source>
</evidence>
<dbReference type="GO" id="GO:0046983">
    <property type="term" value="F:protein dimerization activity"/>
    <property type="evidence" value="ECO:0007669"/>
    <property type="project" value="InterPro"/>
</dbReference>
<keyword evidence="7" id="KW-0067">ATP-binding</keyword>
<dbReference type="InterPro" id="IPR011712">
    <property type="entry name" value="Sig_transdc_His_kin_sub3_dim/P"/>
</dbReference>
<dbReference type="InterPro" id="IPR055558">
    <property type="entry name" value="DUF7134"/>
</dbReference>
<dbReference type="Gene3D" id="3.30.565.10">
    <property type="entry name" value="Histidine kinase-like ATPase, C-terminal domain"/>
    <property type="match status" value="1"/>
</dbReference>
<feature type="compositionally biased region" description="Basic and acidic residues" evidence="9">
    <location>
        <begin position="77"/>
        <end position="96"/>
    </location>
</feature>
<dbReference type="Pfam" id="PF23539">
    <property type="entry name" value="DUF7134"/>
    <property type="match status" value="1"/>
</dbReference>
<dbReference type="EMBL" id="CP163444">
    <property type="protein sequence ID" value="XDQ69249.1"/>
    <property type="molecule type" value="Genomic_DNA"/>
</dbReference>
<evidence type="ECO:0000256" key="1">
    <source>
        <dbReference type="ARBA" id="ARBA00000085"/>
    </source>
</evidence>
<dbReference type="EC" id="2.7.13.3" evidence="2"/>
<evidence type="ECO:0000256" key="7">
    <source>
        <dbReference type="ARBA" id="ARBA00022840"/>
    </source>
</evidence>
<keyword evidence="6 11" id="KW-0418">Kinase</keyword>
<dbReference type="CDD" id="cd16917">
    <property type="entry name" value="HATPase_UhpB-NarQ-NarX-like"/>
    <property type="match status" value="1"/>
</dbReference>
<evidence type="ECO:0000256" key="3">
    <source>
        <dbReference type="ARBA" id="ARBA00022553"/>
    </source>
</evidence>
<dbReference type="Gene3D" id="1.20.5.1930">
    <property type="match status" value="1"/>
</dbReference>
<keyword evidence="4" id="KW-0808">Transferase</keyword>
<evidence type="ECO:0000256" key="6">
    <source>
        <dbReference type="ARBA" id="ARBA00022777"/>
    </source>
</evidence>
<dbReference type="GO" id="GO:0005524">
    <property type="term" value="F:ATP binding"/>
    <property type="evidence" value="ECO:0007669"/>
    <property type="project" value="UniProtKB-KW"/>
</dbReference>
<protein>
    <recommendedName>
        <fullName evidence="2">histidine kinase</fullName>
        <ecNumber evidence="2">2.7.13.3</ecNumber>
    </recommendedName>
</protein>
<dbReference type="PANTHER" id="PTHR24421">
    <property type="entry name" value="NITRATE/NITRITE SENSOR PROTEIN NARX-RELATED"/>
    <property type="match status" value="1"/>
</dbReference>
<dbReference type="SUPFAM" id="SSF55874">
    <property type="entry name" value="ATPase domain of HSP90 chaperone/DNA topoisomerase II/histidine kinase"/>
    <property type="match status" value="1"/>
</dbReference>
<dbReference type="SMART" id="SM00387">
    <property type="entry name" value="HATPase_c"/>
    <property type="match status" value="1"/>
</dbReference>
<dbReference type="InterPro" id="IPR036890">
    <property type="entry name" value="HATPase_C_sf"/>
</dbReference>
<dbReference type="GO" id="GO:0000155">
    <property type="term" value="F:phosphorelay sensor kinase activity"/>
    <property type="evidence" value="ECO:0007669"/>
    <property type="project" value="InterPro"/>
</dbReference>
<dbReference type="GO" id="GO:0016020">
    <property type="term" value="C:membrane"/>
    <property type="evidence" value="ECO:0007669"/>
    <property type="project" value="InterPro"/>
</dbReference>
<proteinExistence type="predicted"/>
<dbReference type="InterPro" id="IPR003594">
    <property type="entry name" value="HATPase_dom"/>
</dbReference>
<dbReference type="PANTHER" id="PTHR24421:SF10">
    <property type="entry name" value="NITRATE_NITRITE SENSOR PROTEIN NARQ"/>
    <property type="match status" value="1"/>
</dbReference>
<feature type="region of interest" description="Disordered" evidence="9">
    <location>
        <begin position="486"/>
        <end position="552"/>
    </location>
</feature>
<evidence type="ECO:0000313" key="11">
    <source>
        <dbReference type="EMBL" id="XDQ69249.1"/>
    </source>
</evidence>
<dbReference type="Pfam" id="PF02518">
    <property type="entry name" value="HATPase_c"/>
    <property type="match status" value="1"/>
</dbReference>
<feature type="region of interest" description="Disordered" evidence="9">
    <location>
        <begin position="34"/>
        <end position="154"/>
    </location>
</feature>
<organism evidence="11">
    <name type="scientific">Streptomyces sp. R44</name>
    <dbReference type="NCBI Taxonomy" id="3238633"/>
    <lineage>
        <taxon>Bacteria</taxon>
        <taxon>Bacillati</taxon>
        <taxon>Actinomycetota</taxon>
        <taxon>Actinomycetes</taxon>
        <taxon>Kitasatosporales</taxon>
        <taxon>Streptomycetaceae</taxon>
        <taxon>Streptomyces</taxon>
    </lineage>
</organism>
<gene>
    <name evidence="11" type="ORF">AB5J54_01320</name>
</gene>
<reference evidence="11" key="1">
    <citation type="submission" date="2024-07" db="EMBL/GenBank/DDBJ databases">
        <authorList>
            <person name="Yu S.T."/>
        </authorList>
    </citation>
    <scope>NUCLEOTIDE SEQUENCE</scope>
    <source>
        <strain evidence="11">R44</strain>
    </source>
</reference>